<protein>
    <submittedName>
        <fullName evidence="2">Uncharacterized protein</fullName>
    </submittedName>
</protein>
<sequence length="796" mass="85156">MSGMLEMTGDRVGTMSDAPRERGELQGRTTLAGISSTTICSSKRAASAEKAVIQVPQPLHLPTIKRPSLSGELRRRVLLNTSAALREREKQLKERRVGSPARVGSRSSLRPGNGKAKGVKGSLKGRVSMVEREVGAGIGDVTRLVKGMCTTADESVVREKVRKILREDEGQGGRLYVAHQGEVLEEEEAAGEPTYTTGTATHNLRRHFTHQKISHKKKVLERAFGWHSQVLDVGEDIDVQMGRFAARNQDETSPVPIGESISGSEFVGAIKVAGSIASKGSSGVNPQLAAGEWVNEEGDVDTVMMGDGAVRKGRRGGQFQLNQNQIPLTPLSKSKRRATRPPRASNINRNPAPHPASTRSNPPAPAKRSLQRFDRVEDWLDHQRDHSEDPSSTSHPSLVNISTQTTQPTTSKAPLPRLLRKSHHTLSPASLERRFPLSLAHLPYLKHNLKNGVGKRGSRGGGGVVTISPPTGEDQLGYIHLDLRGKRDLYTIIPGSGAGNGDSGKYSYTMVIVHPRQGTTDEVNSITESTRARESVYSLSELPQKHLRVAAFASKFIGIVRRGTVVVRIEGLNSPNGSGNGVARARNMQLGHMGMRSRWEWYRAEVYADGRFVFMVVPRGGVLGSQGKSRPQSQDDDGGVAAEDDDDEDGTVMLGGGVVKITFSTTASAIAGGGEICGESGSGGFSGRGSAGAIASGVVPRFIGGNGKGIASTSSKLKKVYVNITRTLVAGEMSKPTGVDVMWAGLVELGPGSAPDGNIVGAGAADMGELCAGFAAEVDWARRMWIECRKVADKRR</sequence>
<dbReference type="AlphaFoldDB" id="A0A3N4M405"/>
<evidence type="ECO:0000256" key="1">
    <source>
        <dbReference type="SAM" id="MobiDB-lite"/>
    </source>
</evidence>
<feature type="compositionally biased region" description="Polar residues" evidence="1">
    <location>
        <begin position="390"/>
        <end position="412"/>
    </location>
</feature>
<keyword evidence="3" id="KW-1185">Reference proteome</keyword>
<dbReference type="InterPro" id="IPR046437">
    <property type="entry name" value="Ser_Thr-PK_POLO_box_1_sf"/>
</dbReference>
<dbReference type="Proteomes" id="UP000267821">
    <property type="component" value="Unassembled WGS sequence"/>
</dbReference>
<feature type="region of interest" description="Disordered" evidence="1">
    <location>
        <begin position="624"/>
        <end position="649"/>
    </location>
</feature>
<evidence type="ECO:0000313" key="2">
    <source>
        <dbReference type="EMBL" id="RPB27691.1"/>
    </source>
</evidence>
<dbReference type="EMBL" id="ML121531">
    <property type="protein sequence ID" value="RPB27691.1"/>
    <property type="molecule type" value="Genomic_DNA"/>
</dbReference>
<dbReference type="OrthoDB" id="5412121at2759"/>
<organism evidence="2 3">
    <name type="scientific">Terfezia boudieri ATCC MYA-4762</name>
    <dbReference type="NCBI Taxonomy" id="1051890"/>
    <lineage>
        <taxon>Eukaryota</taxon>
        <taxon>Fungi</taxon>
        <taxon>Dikarya</taxon>
        <taxon>Ascomycota</taxon>
        <taxon>Pezizomycotina</taxon>
        <taxon>Pezizomycetes</taxon>
        <taxon>Pezizales</taxon>
        <taxon>Pezizaceae</taxon>
        <taxon>Terfezia</taxon>
    </lineage>
</organism>
<reference evidence="2 3" key="1">
    <citation type="journal article" date="2018" name="Nat. Ecol. Evol.">
        <title>Pezizomycetes genomes reveal the molecular basis of ectomycorrhizal truffle lifestyle.</title>
        <authorList>
            <person name="Murat C."/>
            <person name="Payen T."/>
            <person name="Noel B."/>
            <person name="Kuo A."/>
            <person name="Morin E."/>
            <person name="Chen J."/>
            <person name="Kohler A."/>
            <person name="Krizsan K."/>
            <person name="Balestrini R."/>
            <person name="Da Silva C."/>
            <person name="Montanini B."/>
            <person name="Hainaut M."/>
            <person name="Levati E."/>
            <person name="Barry K.W."/>
            <person name="Belfiori B."/>
            <person name="Cichocki N."/>
            <person name="Clum A."/>
            <person name="Dockter R.B."/>
            <person name="Fauchery L."/>
            <person name="Guy J."/>
            <person name="Iotti M."/>
            <person name="Le Tacon F."/>
            <person name="Lindquist E.A."/>
            <person name="Lipzen A."/>
            <person name="Malagnac F."/>
            <person name="Mello A."/>
            <person name="Molinier V."/>
            <person name="Miyauchi S."/>
            <person name="Poulain J."/>
            <person name="Riccioni C."/>
            <person name="Rubini A."/>
            <person name="Sitrit Y."/>
            <person name="Splivallo R."/>
            <person name="Traeger S."/>
            <person name="Wang M."/>
            <person name="Zifcakova L."/>
            <person name="Wipf D."/>
            <person name="Zambonelli A."/>
            <person name="Paolocci F."/>
            <person name="Nowrousian M."/>
            <person name="Ottonello S."/>
            <person name="Baldrian P."/>
            <person name="Spatafora J.W."/>
            <person name="Henrissat B."/>
            <person name="Nagy L.G."/>
            <person name="Aury J.M."/>
            <person name="Wincker P."/>
            <person name="Grigoriev I.V."/>
            <person name="Bonfante P."/>
            <person name="Martin F.M."/>
        </authorList>
    </citation>
    <scope>NUCLEOTIDE SEQUENCE [LARGE SCALE GENOMIC DNA]</scope>
    <source>
        <strain evidence="2 3">ATCC MYA-4762</strain>
    </source>
</reference>
<evidence type="ECO:0000313" key="3">
    <source>
        <dbReference type="Proteomes" id="UP000267821"/>
    </source>
</evidence>
<dbReference type="Gene3D" id="3.30.1120.120">
    <property type="match status" value="1"/>
</dbReference>
<feature type="region of interest" description="Disordered" evidence="1">
    <location>
        <begin position="382"/>
        <end position="421"/>
    </location>
</feature>
<feature type="region of interest" description="Disordered" evidence="1">
    <location>
        <begin position="1"/>
        <end position="25"/>
    </location>
</feature>
<dbReference type="STRING" id="1051890.A0A3N4M405"/>
<feature type="region of interest" description="Disordered" evidence="1">
    <location>
        <begin position="89"/>
        <end position="123"/>
    </location>
</feature>
<accession>A0A3N4M405</accession>
<name>A0A3N4M405_9PEZI</name>
<feature type="compositionally biased region" description="Acidic residues" evidence="1">
    <location>
        <begin position="634"/>
        <end position="649"/>
    </location>
</feature>
<feature type="region of interest" description="Disordered" evidence="1">
    <location>
        <begin position="309"/>
        <end position="369"/>
    </location>
</feature>
<gene>
    <name evidence="2" type="ORF">L211DRAFT_865808</name>
</gene>
<dbReference type="InParanoid" id="A0A3N4M405"/>
<proteinExistence type="predicted"/>